<evidence type="ECO:0000256" key="3">
    <source>
        <dbReference type="ARBA" id="ARBA00022695"/>
    </source>
</evidence>
<dbReference type="Proteomes" id="UP000288805">
    <property type="component" value="Unassembled WGS sequence"/>
</dbReference>
<keyword evidence="2" id="KW-0808">Transferase</keyword>
<evidence type="ECO:0000256" key="2">
    <source>
        <dbReference type="ARBA" id="ARBA00022679"/>
    </source>
</evidence>
<organism evidence="10 11">
    <name type="scientific">Vitis vinifera</name>
    <name type="common">Grape</name>
    <dbReference type="NCBI Taxonomy" id="29760"/>
    <lineage>
        <taxon>Eukaryota</taxon>
        <taxon>Viridiplantae</taxon>
        <taxon>Streptophyta</taxon>
        <taxon>Embryophyta</taxon>
        <taxon>Tracheophyta</taxon>
        <taxon>Spermatophyta</taxon>
        <taxon>Magnoliopsida</taxon>
        <taxon>eudicotyledons</taxon>
        <taxon>Gunneridae</taxon>
        <taxon>Pentapetalae</taxon>
        <taxon>rosids</taxon>
        <taxon>Vitales</taxon>
        <taxon>Vitaceae</taxon>
        <taxon>Viteae</taxon>
        <taxon>Vitis</taxon>
    </lineage>
</organism>
<dbReference type="InterPro" id="IPR043128">
    <property type="entry name" value="Rev_trsase/Diguanyl_cyclase"/>
</dbReference>
<keyword evidence="4" id="KW-0540">Nuclease</keyword>
<keyword evidence="1" id="KW-0645">Protease</keyword>
<evidence type="ECO:0000259" key="9">
    <source>
        <dbReference type="PROSITE" id="PS50878"/>
    </source>
</evidence>
<feature type="domain" description="Reverse transcriptase" evidence="9">
    <location>
        <begin position="1273"/>
        <end position="1466"/>
    </location>
</feature>
<evidence type="ECO:0000256" key="6">
    <source>
        <dbReference type="ARBA" id="ARBA00022801"/>
    </source>
</evidence>
<feature type="region of interest" description="Disordered" evidence="8">
    <location>
        <begin position="706"/>
        <end position="736"/>
    </location>
</feature>
<reference evidence="10 11" key="1">
    <citation type="journal article" date="2018" name="PLoS Genet.">
        <title>Population sequencing reveals clonal diversity and ancestral inbreeding in the grapevine cultivar Chardonnay.</title>
        <authorList>
            <person name="Roach M.J."/>
            <person name="Johnson D.L."/>
            <person name="Bohlmann J."/>
            <person name="van Vuuren H.J."/>
            <person name="Jones S.J."/>
            <person name="Pretorius I.S."/>
            <person name="Schmidt S.A."/>
            <person name="Borneman A.R."/>
        </authorList>
    </citation>
    <scope>NUCLEOTIDE SEQUENCE [LARGE SCALE GENOMIC DNA]</scope>
    <source>
        <strain evidence="11">cv. Chardonnay</strain>
        <tissue evidence="10">Leaf</tissue>
    </source>
</reference>
<evidence type="ECO:0000256" key="4">
    <source>
        <dbReference type="ARBA" id="ARBA00022722"/>
    </source>
</evidence>
<keyword evidence="5" id="KW-0255">Endonuclease</keyword>
<comment type="caution">
    <text evidence="10">The sequence shown here is derived from an EMBL/GenBank/DDBJ whole genome shotgun (WGS) entry which is preliminary data.</text>
</comment>
<dbReference type="PANTHER" id="PTHR33064:SF37">
    <property type="entry name" value="RIBONUCLEASE H"/>
    <property type="match status" value="1"/>
</dbReference>
<feature type="region of interest" description="Disordered" evidence="8">
    <location>
        <begin position="1094"/>
        <end position="1127"/>
    </location>
</feature>
<dbReference type="EMBL" id="QGNW01000157">
    <property type="protein sequence ID" value="RVW90157.1"/>
    <property type="molecule type" value="Genomic_DNA"/>
</dbReference>
<sequence>MSRRSSDSQDTVVNSEEINYPKIQNGLDDWKLPKVSNQEIYKKGTFKFFTDYTIKTSEMTVSLEQDDQVIRLLDNRSVEKHKKDGYNFIHFGMIQVAAKPLTRLGLNTAIVMCLRDNRHLEYRDSIIGAVQAGLNDGPVYFQCYPNFTVRLRDADILDSVVLHIKTHGFKIKPGNSPVSIITRFAYKSMNISVGSGALCTSPKGETTYFHSDMLDKSDFIIAKKILWKDVDFPENWHFANVVPAIAQRSESIEQIVQYPDGGGELVFSKSFRHSSSPRVSVYEPSRASSSSIQPFYSEENESTQESQQDESPVMSPTYSQMINTISLSDEDFEINKDLLRKDFYSEVNKQRNDWFFSTVPKEYPDYPFKRIKVTSSNNENKPYEFSKDFQENPQVNQAFVDRINQKIKDNLVTPLTIQPDKRINMVKGDISSEEKADELIKDFEERNQYTQASYTSGTIYEWNIDGMTEYNILTKLQEMTMVSLRVGGTIISLLMTGIASLKPIGLMRAMSCGIKEVFLTKVMLRIKIREQYNGQIPYDKLTYGEIISIVTGEGIKLCNDFKLKQQMKNEQKIYKNEFGSFCSQFGFSQKKLCLPLSKNQVGSLAKISFTTVEAKKTVNPYNLNDILNRFDQQSPKDVSIKELHEEVKQHKKEIKELRQFISLGAAENCLQESLVPIPLCEETSESLFGANGQRLAIKVHEIMAPKKNTQASSSQKSQSSQANQSPSTHKMLWSQQVEEEEAQLLAKLHSSKPMHESSHMPNKMLTLYYDHSDHSKPIKATQYPATSGSQTFKQTKSAAFPSLGRTFKTKWWDALKNDASTDAVKQYFLKNPSQVSASDDMSQFLLKKQQLQAMLAAAKTPQEFQKILDEGSSSFSQENSYAESDDSTSYLPDNGDDCEGILPPIRRSNKHVSTQYKAACQMSSQPKRVFRGFEPCGREVGSLFWVFLDYPRIGSSVPGSASPAGAVQAGLNDGPVYFQCYPNFTVRLRDADILDSVVLHIKTHGFKIKPGNSPVSIITRFAYKSMNTSVGSGLFAPVLKILWKDVDFPENWHFANAVPAIAQRSESIEQIVQYPDGGGELVFSKSFRHSSSPRVSVYEPSRASSSSIPVRTTREEEGSSSGNPKNVKLTDLQEEIGQYKKDIENLRQPTSSEIPYPSGLYQQGAALNCLQEGLVPTQFYEKTRQALFGANGKKLIIKYKLSNAHICNQGICIKQTFILVKDLKEKVSLEKQHEVELPYEPDFSEKNIPTKARPIQMNKDLLSYCEKEIQDLMDKKLIRKSKSPWSCSAFYVQKQAELERGTPRLVINYKPLNDVLRWIRYPIPNKKDLLQRLGKSKVFSKFDMKSGFWQIQIAEKDRYKTAFVVPFGHYEWNVMPFGLKNAPSEFQNIMNEIFNQFSDFIIVYIDDVLIYSDSVEQHWKHLNRFIETVKNNGLSLSATKINLFQTKIHKTMAPKKDKQPFRSFKPTDSKNSHSALSEKFMPLYYDHFEGRYEILERKLELVDFHKLMLKAQATFSPLENGENKHSTPLVNDKLSEEELGYRMLRMYHHKTENLYSLKPDLRLLILEKAKSSAEERQIFISSYLQDLHLYLSTNIGLKNLSSTNKGIKKMICNCNRNFTISRVCLDLQYYSPINIKFKDEDLLLTPEKLLDHGLVHQIICSDPNQVSQFGRKIALGLTQGFKMNKKFADAIIISKAPEWVSSGKLIPAQHIVSLHYQNRRPTRLSYPLLFSDICAEPIIKQIKHWRARTICRDFEAFPGNMGHLIAADSCHQIFCGKKLDPLPAMTITEDIKLLDEHRKDYF</sequence>
<dbReference type="Pfam" id="PF01107">
    <property type="entry name" value="MP"/>
    <property type="match status" value="1"/>
</dbReference>
<evidence type="ECO:0000313" key="10">
    <source>
        <dbReference type="EMBL" id="RVW90157.1"/>
    </source>
</evidence>
<evidence type="ECO:0000313" key="11">
    <source>
        <dbReference type="Proteomes" id="UP000288805"/>
    </source>
</evidence>
<keyword evidence="3" id="KW-0548">Nucleotidyltransferase</keyword>
<gene>
    <name evidence="10" type="primary">POLG_7</name>
    <name evidence="10" type="ORF">CK203_042021</name>
</gene>
<feature type="region of interest" description="Disordered" evidence="8">
    <location>
        <begin position="292"/>
        <end position="314"/>
    </location>
</feature>
<dbReference type="InterPro" id="IPR056648">
    <property type="entry name" value="DUF7746"/>
</dbReference>
<dbReference type="GO" id="GO:0003964">
    <property type="term" value="F:RNA-directed DNA polymerase activity"/>
    <property type="evidence" value="ECO:0007669"/>
    <property type="project" value="UniProtKB-KW"/>
</dbReference>
<dbReference type="GO" id="GO:0006508">
    <property type="term" value="P:proteolysis"/>
    <property type="evidence" value="ECO:0007669"/>
    <property type="project" value="UniProtKB-KW"/>
</dbReference>
<dbReference type="PROSITE" id="PS50878">
    <property type="entry name" value="RT_POL"/>
    <property type="match status" value="1"/>
</dbReference>
<name>A0A438I0D1_VITVI</name>
<feature type="compositionally biased region" description="Low complexity" evidence="8">
    <location>
        <begin position="707"/>
        <end position="728"/>
    </location>
</feature>
<keyword evidence="7" id="KW-0695">RNA-directed DNA polymerase</keyword>
<dbReference type="CDD" id="cd01647">
    <property type="entry name" value="RT_LTR"/>
    <property type="match status" value="1"/>
</dbReference>
<evidence type="ECO:0000256" key="8">
    <source>
        <dbReference type="SAM" id="MobiDB-lite"/>
    </source>
</evidence>
<evidence type="ECO:0000256" key="1">
    <source>
        <dbReference type="ARBA" id="ARBA00022670"/>
    </source>
</evidence>
<dbReference type="FunFam" id="3.10.10.10:FF:000007">
    <property type="entry name" value="Retrovirus-related Pol polyprotein from transposon 17.6-like Protein"/>
    <property type="match status" value="1"/>
</dbReference>
<dbReference type="GO" id="GO:0004519">
    <property type="term" value="F:endonuclease activity"/>
    <property type="evidence" value="ECO:0007669"/>
    <property type="project" value="UniProtKB-KW"/>
</dbReference>
<dbReference type="InterPro" id="IPR000477">
    <property type="entry name" value="RT_dom"/>
</dbReference>
<dbReference type="Gene3D" id="3.30.70.270">
    <property type="match status" value="1"/>
</dbReference>
<dbReference type="Gene3D" id="3.10.10.10">
    <property type="entry name" value="HIV Type 1 Reverse Transcriptase, subunit A, domain 1"/>
    <property type="match status" value="1"/>
</dbReference>
<protein>
    <submittedName>
        <fullName evidence="10">Polyprotein</fullName>
    </submittedName>
</protein>
<dbReference type="GO" id="GO:0008233">
    <property type="term" value="F:peptidase activity"/>
    <property type="evidence" value="ECO:0007669"/>
    <property type="project" value="UniProtKB-KW"/>
</dbReference>
<keyword evidence="6" id="KW-0378">Hydrolase</keyword>
<dbReference type="InterPro" id="IPR051320">
    <property type="entry name" value="Viral_Replic_Matur_Polypro"/>
</dbReference>
<dbReference type="Pfam" id="PF24925">
    <property type="entry name" value="DUF7746"/>
    <property type="match status" value="1"/>
</dbReference>
<dbReference type="InterPro" id="IPR043502">
    <property type="entry name" value="DNA/RNA_pol_sf"/>
</dbReference>
<evidence type="ECO:0000256" key="5">
    <source>
        <dbReference type="ARBA" id="ARBA00022759"/>
    </source>
</evidence>
<accession>A0A438I0D1</accession>
<dbReference type="SUPFAM" id="SSF56672">
    <property type="entry name" value="DNA/RNA polymerases"/>
    <property type="match status" value="1"/>
</dbReference>
<dbReference type="InterPro" id="IPR028919">
    <property type="entry name" value="Viral_movement"/>
</dbReference>
<dbReference type="PANTHER" id="PTHR33064">
    <property type="entry name" value="POL PROTEIN"/>
    <property type="match status" value="1"/>
</dbReference>
<evidence type="ECO:0000256" key="7">
    <source>
        <dbReference type="ARBA" id="ARBA00022918"/>
    </source>
</evidence>
<dbReference type="Pfam" id="PF00078">
    <property type="entry name" value="RVT_1"/>
    <property type="match status" value="1"/>
</dbReference>
<proteinExistence type="predicted"/>